<dbReference type="Proteomes" id="UP000004671">
    <property type="component" value="Chromosome"/>
</dbReference>
<evidence type="ECO:0000313" key="2">
    <source>
        <dbReference type="EMBL" id="APF18534.1"/>
    </source>
</evidence>
<feature type="signal peptide" evidence="1">
    <location>
        <begin position="1"/>
        <end position="19"/>
    </location>
</feature>
<sequence precursor="true">MDIKKLAIIVLAAAQFVMAQVSYNFNFSTYVDDNVFRSPEPTADVLTDIGIHLHYQPQNSNVLLKYEGDFYLYNELSERNFSLHSFGLSSYTSFGRKDQHSFYYGADVDLRLNGDTYNYYNYGQLYLYGSLFLNLQKFILKTGYNFRYREYSNLPELSNSRHYLFIQANKSLPTRTTLIVEADYGYKSFAGQQAETFGGRRGRMNVSYYTEATTIPSLSHIILLARIAQSLHPKIGMFVQYKKQISLSDQTDYLNADDYYQDEELFDDPFSYEMERFTAQITWLLPAKTSLKISGSSYDKNYISEQAYISAEDSLGLGGIRSDNGKTLNVSLEKSFTLNKTWIKTLTFSLYYVHLINESNSYWYDYKNSVISGSISWKF</sequence>
<evidence type="ECO:0000313" key="5">
    <source>
        <dbReference type="Proteomes" id="UP000183868"/>
    </source>
</evidence>
<accession>H1XS37</accession>
<keyword evidence="1" id="KW-0732">Signal</keyword>
<dbReference type="eggNOG" id="ENOG502ZN47">
    <property type="taxonomic scope" value="Bacteria"/>
</dbReference>
<dbReference type="PaxDb" id="880073-Calab_2923"/>
<keyword evidence="4" id="KW-1185">Reference proteome</keyword>
<dbReference type="RefSeq" id="WP_006929888.1">
    <property type="nucleotide sequence ID" value="NZ_CM001402.1"/>
</dbReference>
<feature type="chain" id="PRO_5010834608" evidence="1">
    <location>
        <begin position="20"/>
        <end position="379"/>
    </location>
</feature>
<proteinExistence type="predicted"/>
<reference evidence="2 5" key="2">
    <citation type="submission" date="2016-11" db="EMBL/GenBank/DDBJ databases">
        <title>Genomic analysis of Caldithrix abyssi and proposal of a novel bacterial phylum Caldithrichaeota.</title>
        <authorList>
            <person name="Kublanov I."/>
            <person name="Sigalova O."/>
            <person name="Gavrilov S."/>
            <person name="Lebedinsky A."/>
            <person name="Ivanova N."/>
            <person name="Daum C."/>
            <person name="Reddy T."/>
            <person name="Klenk H.P."/>
            <person name="Goker M."/>
            <person name="Reva O."/>
            <person name="Miroshnichenko M."/>
            <person name="Kyprides N."/>
            <person name="Woyke T."/>
            <person name="Gelfand M."/>
        </authorList>
    </citation>
    <scope>NUCLEOTIDE SEQUENCE [LARGE SCALE GENOMIC DNA]</scope>
    <source>
        <strain evidence="2 5">LF13</strain>
    </source>
</reference>
<dbReference type="EMBL" id="CM001402">
    <property type="protein sequence ID" value="EHO42530.1"/>
    <property type="molecule type" value="Genomic_DNA"/>
</dbReference>
<dbReference type="HOGENOM" id="CLU_728968_0_0_0"/>
<dbReference type="STRING" id="880073.Cabys_1785"/>
<protein>
    <submittedName>
        <fullName evidence="3">Uncharacterized protein</fullName>
    </submittedName>
</protein>
<reference evidence="3 4" key="1">
    <citation type="submission" date="2011-09" db="EMBL/GenBank/DDBJ databases">
        <title>The permanent draft genome of Caldithrix abyssi DSM 13497.</title>
        <authorList>
            <consortium name="US DOE Joint Genome Institute (JGI-PGF)"/>
            <person name="Lucas S."/>
            <person name="Han J."/>
            <person name="Lapidus A."/>
            <person name="Bruce D."/>
            <person name="Goodwin L."/>
            <person name="Pitluck S."/>
            <person name="Peters L."/>
            <person name="Kyrpides N."/>
            <person name="Mavromatis K."/>
            <person name="Ivanova N."/>
            <person name="Mikhailova N."/>
            <person name="Chertkov O."/>
            <person name="Detter J.C."/>
            <person name="Tapia R."/>
            <person name="Han C."/>
            <person name="Land M."/>
            <person name="Hauser L."/>
            <person name="Markowitz V."/>
            <person name="Cheng J.-F."/>
            <person name="Hugenholtz P."/>
            <person name="Woyke T."/>
            <person name="Wu D."/>
            <person name="Spring S."/>
            <person name="Brambilla E."/>
            <person name="Klenk H.-P."/>
            <person name="Eisen J.A."/>
        </authorList>
    </citation>
    <scope>NUCLEOTIDE SEQUENCE [LARGE SCALE GENOMIC DNA]</scope>
    <source>
        <strain evidence="3 4">DSM 13497</strain>
    </source>
</reference>
<dbReference type="AlphaFoldDB" id="H1XS37"/>
<dbReference type="Proteomes" id="UP000183868">
    <property type="component" value="Chromosome"/>
</dbReference>
<name>H1XS37_CALAY</name>
<evidence type="ECO:0000256" key="1">
    <source>
        <dbReference type="SAM" id="SignalP"/>
    </source>
</evidence>
<evidence type="ECO:0000313" key="4">
    <source>
        <dbReference type="Proteomes" id="UP000004671"/>
    </source>
</evidence>
<gene>
    <name evidence="2" type="ORF">Cabys_1785</name>
    <name evidence="3" type="ORF">Calab_2923</name>
</gene>
<dbReference type="KEGG" id="caby:Cabys_1785"/>
<evidence type="ECO:0000313" key="3">
    <source>
        <dbReference type="EMBL" id="EHO42530.1"/>
    </source>
</evidence>
<dbReference type="EMBL" id="CP018099">
    <property type="protein sequence ID" value="APF18534.1"/>
    <property type="molecule type" value="Genomic_DNA"/>
</dbReference>
<dbReference type="InParanoid" id="H1XS37"/>
<organism evidence="3 4">
    <name type="scientific">Caldithrix abyssi DSM 13497</name>
    <dbReference type="NCBI Taxonomy" id="880073"/>
    <lineage>
        <taxon>Bacteria</taxon>
        <taxon>Pseudomonadati</taxon>
        <taxon>Calditrichota</taxon>
        <taxon>Calditrichia</taxon>
        <taxon>Calditrichales</taxon>
        <taxon>Calditrichaceae</taxon>
        <taxon>Caldithrix</taxon>
    </lineage>
</organism>